<sequence>MRSAAIHATLGALALTAAAVLPGDITPGGLPLPLRDAREAVGAAKAAEAAEAAGIGWSRCPAAEELPASTECGSVTIPVDYADPDGEKFRLAVSRKRATGPAALRRGPLLHNPGGPGADGMDFPLHATVPGGVWKKLNRSYDLVGYAPRGVGRSGPLLCADPDEADSGASRSPRVPSEAFKRQMRRQAAAFARACAREHGARLDHFTTADNARDLDVLRAALHRERTDFIGTSYGSYLGAVYATLFPERVGRLVLDSVVDPRPDRVWYRNGLEQNKAFQRRWGDFMSWVAEHDSAYGLGRTAHTVQRNFDRARDALDHGSVGGWAGDGVGSRQLLRGYLDAGYSDESWPRLARALADFREGDPRALAELAAPGRRASAQRMNSDSVYRAVQCSEGHWPRDWSRWDRDNTALAREAPFQTWENLRANLPCAYWQGRSVRPVDVGATPGELPPVLLLASTRDAATPYEGAVETWKRLPGSSLVTERGSGTHGVAGGSACADRHLAAYLLDGRTPGRAAECPAPPGPRP</sequence>
<dbReference type="AlphaFoldDB" id="A0A7T1T410"/>
<keyword evidence="3 7" id="KW-0378">Hydrolase</keyword>
<comment type="similarity">
    <text evidence="1">Belongs to the peptidase S33 family.</text>
</comment>
<dbReference type="Gene3D" id="3.40.50.1820">
    <property type="entry name" value="alpha/beta hydrolase"/>
    <property type="match status" value="2"/>
</dbReference>
<feature type="chain" id="PRO_5039480258" evidence="5">
    <location>
        <begin position="20"/>
        <end position="526"/>
    </location>
</feature>
<gene>
    <name evidence="7" type="ORF">G4Z16_05855</name>
</gene>
<dbReference type="Proteomes" id="UP000595046">
    <property type="component" value="Chromosome"/>
</dbReference>
<evidence type="ECO:0000313" key="8">
    <source>
        <dbReference type="Proteomes" id="UP000595046"/>
    </source>
</evidence>
<dbReference type="GO" id="GO:0016787">
    <property type="term" value="F:hydrolase activity"/>
    <property type="evidence" value="ECO:0007669"/>
    <property type="project" value="UniProtKB-KW"/>
</dbReference>
<feature type="domain" description="Peptidase S33 tripeptidyl aminopeptidase-like C-terminal" evidence="6">
    <location>
        <begin position="421"/>
        <end position="518"/>
    </location>
</feature>
<dbReference type="RefSeq" id="WP_197349535.1">
    <property type="nucleotide sequence ID" value="NZ_CP048882.1"/>
</dbReference>
<keyword evidence="2 5" id="KW-0732">Signal</keyword>
<dbReference type="InterPro" id="IPR029058">
    <property type="entry name" value="AB_hydrolase_fold"/>
</dbReference>
<evidence type="ECO:0000256" key="2">
    <source>
        <dbReference type="ARBA" id="ARBA00022729"/>
    </source>
</evidence>
<dbReference type="SUPFAM" id="SSF53474">
    <property type="entry name" value="alpha/beta-Hydrolases"/>
    <property type="match status" value="1"/>
</dbReference>
<dbReference type="InterPro" id="IPR013595">
    <property type="entry name" value="Pept_S33_TAP-like_C"/>
</dbReference>
<dbReference type="PANTHER" id="PTHR43248:SF29">
    <property type="entry name" value="TRIPEPTIDYL AMINOPEPTIDASE"/>
    <property type="match status" value="1"/>
</dbReference>
<feature type="region of interest" description="Disordered" evidence="4">
    <location>
        <begin position="159"/>
        <end position="180"/>
    </location>
</feature>
<evidence type="ECO:0000256" key="5">
    <source>
        <dbReference type="SAM" id="SignalP"/>
    </source>
</evidence>
<name>A0A7T1T410_9ACTN</name>
<organism evidence="7 8">
    <name type="scientific">Streptomyces bathyalis</name>
    <dbReference type="NCBI Taxonomy" id="2710756"/>
    <lineage>
        <taxon>Bacteria</taxon>
        <taxon>Bacillati</taxon>
        <taxon>Actinomycetota</taxon>
        <taxon>Actinomycetes</taxon>
        <taxon>Kitasatosporales</taxon>
        <taxon>Streptomycetaceae</taxon>
        <taxon>Streptomyces</taxon>
    </lineage>
</organism>
<feature type="signal peptide" evidence="5">
    <location>
        <begin position="1"/>
        <end position="19"/>
    </location>
</feature>
<dbReference type="PANTHER" id="PTHR43248">
    <property type="entry name" value="2-SUCCINYL-6-HYDROXY-2,4-CYCLOHEXADIENE-1-CARBOXYLATE SYNTHASE"/>
    <property type="match status" value="1"/>
</dbReference>
<evidence type="ECO:0000256" key="3">
    <source>
        <dbReference type="ARBA" id="ARBA00022801"/>
    </source>
</evidence>
<reference evidence="8" key="1">
    <citation type="submission" date="2020-02" db="EMBL/GenBank/DDBJ databases">
        <title>Streptomyces sp. ASO4wet.</title>
        <authorList>
            <person name="Risdian C."/>
            <person name="Landwehr W."/>
            <person name="Schupp P."/>
            <person name="Wink J."/>
        </authorList>
    </citation>
    <scope>NUCLEOTIDE SEQUENCE [LARGE SCALE GENOMIC DNA]</scope>
    <source>
        <strain evidence="8">ASO4wet</strain>
    </source>
</reference>
<dbReference type="EMBL" id="CP048882">
    <property type="protein sequence ID" value="QPP06003.1"/>
    <property type="molecule type" value="Genomic_DNA"/>
</dbReference>
<protein>
    <submittedName>
        <fullName evidence="7">Alpha/beta hydrolase</fullName>
    </submittedName>
</protein>
<accession>A0A7T1T410</accession>
<evidence type="ECO:0000256" key="4">
    <source>
        <dbReference type="SAM" id="MobiDB-lite"/>
    </source>
</evidence>
<evidence type="ECO:0000313" key="7">
    <source>
        <dbReference type="EMBL" id="QPP06003.1"/>
    </source>
</evidence>
<evidence type="ECO:0000259" key="6">
    <source>
        <dbReference type="Pfam" id="PF08386"/>
    </source>
</evidence>
<proteinExistence type="inferred from homology"/>
<keyword evidence="8" id="KW-1185">Reference proteome</keyword>
<dbReference type="KEGG" id="sbat:G4Z16_05855"/>
<dbReference type="Pfam" id="PF08386">
    <property type="entry name" value="Abhydrolase_4"/>
    <property type="match status" value="1"/>
</dbReference>
<evidence type="ECO:0000256" key="1">
    <source>
        <dbReference type="ARBA" id="ARBA00010088"/>
    </source>
</evidence>
<dbReference type="InterPro" id="IPR051601">
    <property type="entry name" value="Serine_prot/Carboxylest_S33"/>
</dbReference>